<protein>
    <submittedName>
        <fullName evidence="2">Uncharacterized protein</fullName>
    </submittedName>
</protein>
<evidence type="ECO:0000313" key="3">
    <source>
        <dbReference type="Proteomes" id="UP001215598"/>
    </source>
</evidence>
<comment type="caution">
    <text evidence="2">The sequence shown here is derived from an EMBL/GenBank/DDBJ whole genome shotgun (WGS) entry which is preliminary data.</text>
</comment>
<dbReference type="Proteomes" id="UP001215598">
    <property type="component" value="Unassembled WGS sequence"/>
</dbReference>
<dbReference type="EMBL" id="JARKIB010000013">
    <property type="protein sequence ID" value="KAJ7773393.1"/>
    <property type="molecule type" value="Genomic_DNA"/>
</dbReference>
<sequence length="274" mass="29478">MAHSTRRLSRNHDISFSEGIFSPAAEANLWILANVTPEELHSGLVKALTGAPIPLTQRQIDGLLALLQTAGIPKASVAQRAVANETLRHCVRCHQNYLEKHNGREACTILHDPLQPHAGHDATGAQVITYTALCCPGVADGTTDVFQWHFRGRHTTMGISVSYNLSNIRQCTWICAPPYPSPEMASGSSTPTATTSDFDAEIHQTFAQIAQDNNISLSPTATETSDNDTIYAQGMPSPVPTEISDGDFMGAQDGMSPPVSTEISDSESGYMTTQ</sequence>
<dbReference type="AlphaFoldDB" id="A0AAD7NSR7"/>
<gene>
    <name evidence="2" type="ORF">B0H16DRAFT_1512191</name>
</gene>
<keyword evidence="3" id="KW-1185">Reference proteome</keyword>
<feature type="compositionally biased region" description="Polar residues" evidence="1">
    <location>
        <begin position="258"/>
        <end position="274"/>
    </location>
</feature>
<proteinExistence type="predicted"/>
<feature type="region of interest" description="Disordered" evidence="1">
    <location>
        <begin position="211"/>
        <end position="274"/>
    </location>
</feature>
<feature type="compositionally biased region" description="Polar residues" evidence="1">
    <location>
        <begin position="211"/>
        <end position="230"/>
    </location>
</feature>
<evidence type="ECO:0000313" key="2">
    <source>
        <dbReference type="EMBL" id="KAJ7773393.1"/>
    </source>
</evidence>
<accession>A0AAD7NSR7</accession>
<evidence type="ECO:0000256" key="1">
    <source>
        <dbReference type="SAM" id="MobiDB-lite"/>
    </source>
</evidence>
<organism evidence="2 3">
    <name type="scientific">Mycena metata</name>
    <dbReference type="NCBI Taxonomy" id="1033252"/>
    <lineage>
        <taxon>Eukaryota</taxon>
        <taxon>Fungi</taxon>
        <taxon>Dikarya</taxon>
        <taxon>Basidiomycota</taxon>
        <taxon>Agaricomycotina</taxon>
        <taxon>Agaricomycetes</taxon>
        <taxon>Agaricomycetidae</taxon>
        <taxon>Agaricales</taxon>
        <taxon>Marasmiineae</taxon>
        <taxon>Mycenaceae</taxon>
        <taxon>Mycena</taxon>
    </lineage>
</organism>
<name>A0AAD7NSR7_9AGAR</name>
<reference evidence="2" key="1">
    <citation type="submission" date="2023-03" db="EMBL/GenBank/DDBJ databases">
        <title>Massive genome expansion in bonnet fungi (Mycena s.s.) driven by repeated elements and novel gene families across ecological guilds.</title>
        <authorList>
            <consortium name="Lawrence Berkeley National Laboratory"/>
            <person name="Harder C.B."/>
            <person name="Miyauchi S."/>
            <person name="Viragh M."/>
            <person name="Kuo A."/>
            <person name="Thoen E."/>
            <person name="Andreopoulos B."/>
            <person name="Lu D."/>
            <person name="Skrede I."/>
            <person name="Drula E."/>
            <person name="Henrissat B."/>
            <person name="Morin E."/>
            <person name="Kohler A."/>
            <person name="Barry K."/>
            <person name="LaButti K."/>
            <person name="Morin E."/>
            <person name="Salamov A."/>
            <person name="Lipzen A."/>
            <person name="Mereny Z."/>
            <person name="Hegedus B."/>
            <person name="Baldrian P."/>
            <person name="Stursova M."/>
            <person name="Weitz H."/>
            <person name="Taylor A."/>
            <person name="Grigoriev I.V."/>
            <person name="Nagy L.G."/>
            <person name="Martin F."/>
            <person name="Kauserud H."/>
        </authorList>
    </citation>
    <scope>NUCLEOTIDE SEQUENCE</scope>
    <source>
        <strain evidence="2">CBHHK182m</strain>
    </source>
</reference>